<keyword evidence="1" id="KW-0812">Transmembrane</keyword>
<dbReference type="Pfam" id="PF03703">
    <property type="entry name" value="bPH_2"/>
    <property type="match status" value="1"/>
</dbReference>
<feature type="transmembrane region" description="Helical" evidence="1">
    <location>
        <begin position="29"/>
        <end position="51"/>
    </location>
</feature>
<keyword evidence="1" id="KW-1133">Transmembrane helix</keyword>
<keyword evidence="4" id="KW-1185">Reference proteome</keyword>
<proteinExistence type="predicted"/>
<dbReference type="InterPro" id="IPR005182">
    <property type="entry name" value="YdbS-like_PH"/>
</dbReference>
<keyword evidence="1" id="KW-0472">Membrane</keyword>
<organism evidence="3 4">
    <name type="scientific">Gordonia pseudamarae</name>
    <dbReference type="NCBI Taxonomy" id="2831662"/>
    <lineage>
        <taxon>Bacteria</taxon>
        <taxon>Bacillati</taxon>
        <taxon>Actinomycetota</taxon>
        <taxon>Actinomycetes</taxon>
        <taxon>Mycobacteriales</taxon>
        <taxon>Gordoniaceae</taxon>
        <taxon>Gordonia</taxon>
    </lineage>
</organism>
<evidence type="ECO:0000259" key="2">
    <source>
        <dbReference type="Pfam" id="PF03703"/>
    </source>
</evidence>
<evidence type="ECO:0000313" key="3">
    <source>
        <dbReference type="EMBL" id="QHN36232.1"/>
    </source>
</evidence>
<evidence type="ECO:0000256" key="1">
    <source>
        <dbReference type="SAM" id="Phobius"/>
    </source>
</evidence>
<dbReference type="EMBL" id="CP045809">
    <property type="protein sequence ID" value="QHN36232.1"/>
    <property type="molecule type" value="Genomic_DNA"/>
</dbReference>
<reference evidence="3" key="1">
    <citation type="journal article" date="2021" name="Nat. Microbiol.">
        <title>Cocultivation of an ultrasmall environmental parasitic bacterium with lytic ability against bacteria associated with wastewater foams.</title>
        <authorList>
            <person name="Batinovic S."/>
            <person name="Rose J.J.A."/>
            <person name="Ratcliffe J."/>
            <person name="Seviour R.J."/>
            <person name="Petrovski S."/>
        </authorList>
    </citation>
    <scope>NUCLEOTIDE SEQUENCE</scope>
    <source>
        <strain evidence="3">CON9</strain>
    </source>
</reference>
<dbReference type="PANTHER" id="PTHR34473">
    <property type="entry name" value="UPF0699 TRANSMEMBRANE PROTEIN YDBS"/>
    <property type="match status" value="1"/>
</dbReference>
<feature type="domain" description="YdbS-like PH" evidence="2">
    <location>
        <begin position="82"/>
        <end position="157"/>
    </location>
</feature>
<sequence>MEPTPTSPSAVNLSLREPVHRVDPRAKRLWRIVPLICGVPVAIGALIAVAFSGSYRWIPLLVLAATLPLLVLYVAVVPAWRYHFHRWEVSDDAVYTQSGWFTRHAVIIPIARIQVVDTEAGPLEQLLKLATLTVTTASSAGTVKIVGLDAAVAARTAADLTIATQEHTGDAT</sequence>
<dbReference type="RefSeq" id="WP_213244498.1">
    <property type="nucleotide sequence ID" value="NZ_CP045806.1"/>
</dbReference>
<feature type="transmembrane region" description="Helical" evidence="1">
    <location>
        <begin position="57"/>
        <end position="80"/>
    </location>
</feature>
<evidence type="ECO:0000313" key="4">
    <source>
        <dbReference type="Proteomes" id="UP001059836"/>
    </source>
</evidence>
<name>A0ABX6IK13_9ACTN</name>
<protein>
    <submittedName>
        <fullName evidence="3">PH domain-containing protein</fullName>
    </submittedName>
</protein>
<dbReference type="PANTHER" id="PTHR34473:SF3">
    <property type="entry name" value="TRANSMEMBRANE PROTEIN-RELATED"/>
    <property type="match status" value="1"/>
</dbReference>
<gene>
    <name evidence="3" type="ORF">GII31_16520</name>
</gene>
<accession>A0ABX6IK13</accession>
<dbReference type="Proteomes" id="UP001059836">
    <property type="component" value="Chromosome"/>
</dbReference>